<dbReference type="InterPro" id="IPR011335">
    <property type="entry name" value="Restrct_endonuc-II-like"/>
</dbReference>
<evidence type="ECO:0000313" key="1">
    <source>
        <dbReference type="EMBL" id="OWK43503.1"/>
    </source>
</evidence>
<dbReference type="Proteomes" id="UP000214646">
    <property type="component" value="Unassembled WGS sequence"/>
</dbReference>
<sequence length="112" mass="12517">MNENPAVNHGTHWEGGPDFLVEILSPGERPHDKFDFYAAVHSREILLVHRDPWALELFQLRDGRFTPAGRSDATAPAVLASGVLPLTFRLMAGEPRAKIEVTHPPTGRRWEA</sequence>
<dbReference type="SUPFAM" id="SSF52980">
    <property type="entry name" value="Restriction endonuclease-like"/>
    <property type="match status" value="1"/>
</dbReference>
<dbReference type="CDD" id="cd06260">
    <property type="entry name" value="DUF820-like"/>
    <property type="match status" value="1"/>
</dbReference>
<evidence type="ECO:0000313" key="2">
    <source>
        <dbReference type="Proteomes" id="UP000214646"/>
    </source>
</evidence>
<comment type="caution">
    <text evidence="1">The sequence shown here is derived from an EMBL/GenBank/DDBJ whole genome shotgun (WGS) entry which is preliminary data.</text>
</comment>
<protein>
    <submittedName>
        <fullName evidence="1">Uncharacterized protein</fullName>
    </submittedName>
</protein>
<dbReference type="InterPro" id="IPR012296">
    <property type="entry name" value="Nuclease_put_TT1808"/>
</dbReference>
<dbReference type="OrthoDB" id="274140at2"/>
<name>A0A225DQY3_9BACT</name>
<accession>A0A225DQY3</accession>
<dbReference type="Gene3D" id="3.90.1570.10">
    <property type="entry name" value="tt1808, chain A"/>
    <property type="match status" value="1"/>
</dbReference>
<reference evidence="2" key="1">
    <citation type="submission" date="2017-06" db="EMBL/GenBank/DDBJ databases">
        <title>Genome analysis of Fimbriiglobus ruber SP5, the first member of the order Planctomycetales with confirmed chitinolytic capability.</title>
        <authorList>
            <person name="Ravin N.V."/>
            <person name="Rakitin A.L."/>
            <person name="Ivanova A.A."/>
            <person name="Beletsky A.V."/>
            <person name="Kulichevskaya I.S."/>
            <person name="Mardanov A.V."/>
            <person name="Dedysh S.N."/>
        </authorList>
    </citation>
    <scope>NUCLEOTIDE SEQUENCE [LARGE SCALE GENOMIC DNA]</scope>
    <source>
        <strain evidence="2">SP5</strain>
    </source>
</reference>
<organism evidence="1 2">
    <name type="scientific">Fimbriiglobus ruber</name>
    <dbReference type="NCBI Taxonomy" id="1908690"/>
    <lineage>
        <taxon>Bacteria</taxon>
        <taxon>Pseudomonadati</taxon>
        <taxon>Planctomycetota</taxon>
        <taxon>Planctomycetia</taxon>
        <taxon>Gemmatales</taxon>
        <taxon>Gemmataceae</taxon>
        <taxon>Fimbriiglobus</taxon>
    </lineage>
</organism>
<proteinExistence type="predicted"/>
<gene>
    <name evidence="1" type="ORF">FRUB_03102</name>
</gene>
<dbReference type="EMBL" id="NIDE01000004">
    <property type="protein sequence ID" value="OWK43503.1"/>
    <property type="molecule type" value="Genomic_DNA"/>
</dbReference>
<keyword evidence="2" id="KW-1185">Reference proteome</keyword>
<dbReference type="AlphaFoldDB" id="A0A225DQY3"/>
<dbReference type="InterPro" id="IPR008538">
    <property type="entry name" value="Uma2"/>
</dbReference>